<sequence length="336" mass="38106">MAHLSPAYFTLVMGTGVISISAELLHVMFLAKILLWLNVLFYAVLWLLNFWRLYRYAPELLADFSAILKGSGFLSMVAATAVLGSQLILLENALFLATILLGIATLLYLTLNYGLLARFVTHPRKPGLAEGISGVWLLHIIAPQSIAVLILLLDTRCAFLPRAEFDFIALSLWLLGGMLYIWVMTLIFYRMIFMDFIPEHLHSSYWSNMGAMAISTLAGSLLVLNGESAPYLQPLLPFIKGFTLFYWAGGSWWIPLLLILGFWRYVIRKFPLRYDASYWAMVFPVGMYGLATLHMARSMHLVFLDPLGRVFFFLALTAWSLTFLAMLYSILQGFRK</sequence>
<keyword evidence="2" id="KW-1185">Reference proteome</keyword>
<evidence type="ECO:0000313" key="1">
    <source>
        <dbReference type="EMBL" id="XRI72296.1"/>
    </source>
</evidence>
<organism evidence="1 2">
    <name type="scientific">Acidithiobacillus montserratensis</name>
    <dbReference type="NCBI Taxonomy" id="2729135"/>
    <lineage>
        <taxon>Bacteria</taxon>
        <taxon>Pseudomonadati</taxon>
        <taxon>Pseudomonadota</taxon>
        <taxon>Acidithiobacillia</taxon>
        <taxon>Acidithiobacillales</taxon>
        <taxon>Acidithiobacillaceae</taxon>
        <taxon>Acidithiobacillus</taxon>
    </lineage>
</organism>
<reference evidence="1 2" key="1">
    <citation type="journal article" date="2021" name="ISME J.">
        <title>Genomic evolution of the class Acidithiobacillia: deep-branching Proteobacteria living in extreme acidic conditions.</title>
        <authorList>
            <person name="Moya-Beltran A."/>
            <person name="Beard S."/>
            <person name="Rojas-Villalobos C."/>
            <person name="Issotta F."/>
            <person name="Gallardo Y."/>
            <person name="Ulloa R."/>
            <person name="Giaveno A."/>
            <person name="Degli Esposti M."/>
            <person name="Johnson D.B."/>
            <person name="Quatrini R."/>
        </authorList>
    </citation>
    <scope>NUCLEOTIDE SEQUENCE [LARGE SCALE GENOMIC DNA]</scope>
    <source>
        <strain evidence="1 2">GG1-14</strain>
    </source>
</reference>
<accession>A0ACD5HCK2</accession>
<gene>
    <name evidence="1" type="ORF">HHS34_007465</name>
</gene>
<proteinExistence type="predicted"/>
<protein>
    <submittedName>
        <fullName evidence="1">Tellurite resistance/C4-dicarboxylate transporter family protein</fullName>
    </submittedName>
</protein>
<dbReference type="EMBL" id="CP127526">
    <property type="protein sequence ID" value="XRI72296.1"/>
    <property type="molecule type" value="Genomic_DNA"/>
</dbReference>
<dbReference type="Proteomes" id="UP001195965">
    <property type="component" value="Chromosome"/>
</dbReference>
<name>A0ACD5HCK2_9PROT</name>
<evidence type="ECO:0000313" key="2">
    <source>
        <dbReference type="Proteomes" id="UP001195965"/>
    </source>
</evidence>